<protein>
    <submittedName>
        <fullName evidence="1">Uncharacterized protein</fullName>
    </submittedName>
</protein>
<evidence type="ECO:0000313" key="2">
    <source>
        <dbReference type="Proteomes" id="UP000322530"/>
    </source>
</evidence>
<evidence type="ECO:0000313" key="1">
    <source>
        <dbReference type="EMBL" id="GCF09116.1"/>
    </source>
</evidence>
<dbReference type="EMBL" id="BIXY01000036">
    <property type="protein sequence ID" value="GCF09116.1"/>
    <property type="molecule type" value="Genomic_DNA"/>
</dbReference>
<organism evidence="1 2">
    <name type="scientific">Dictyobacter arantiisoli</name>
    <dbReference type="NCBI Taxonomy" id="2014874"/>
    <lineage>
        <taxon>Bacteria</taxon>
        <taxon>Bacillati</taxon>
        <taxon>Chloroflexota</taxon>
        <taxon>Ktedonobacteria</taxon>
        <taxon>Ktedonobacterales</taxon>
        <taxon>Dictyobacteraceae</taxon>
        <taxon>Dictyobacter</taxon>
    </lineage>
</organism>
<reference evidence="1 2" key="1">
    <citation type="submission" date="2019-01" db="EMBL/GenBank/DDBJ databases">
        <title>Draft genome sequence of Dictyobacter sp. Uno17.</title>
        <authorList>
            <person name="Wang C.M."/>
            <person name="Zheng Y."/>
            <person name="Sakai Y."/>
            <person name="Abe K."/>
            <person name="Yokota A."/>
            <person name="Yabe S."/>
        </authorList>
    </citation>
    <scope>NUCLEOTIDE SEQUENCE [LARGE SCALE GENOMIC DNA]</scope>
    <source>
        <strain evidence="1 2">Uno17</strain>
    </source>
</reference>
<name>A0A5A5TD74_9CHLR</name>
<dbReference type="RefSeq" id="WP_149402073.1">
    <property type="nucleotide sequence ID" value="NZ_BIXY01000036.1"/>
</dbReference>
<dbReference type="AlphaFoldDB" id="A0A5A5TD74"/>
<dbReference type="Proteomes" id="UP000322530">
    <property type="component" value="Unassembled WGS sequence"/>
</dbReference>
<dbReference type="OrthoDB" id="164586at2"/>
<sequence length="62" mass="7075">MPKKGELSKTARASMANRETVNHVTKHVCASCNEPIWLTDLYPVKVLGKGMSFYHKDHYKVQ</sequence>
<keyword evidence="2" id="KW-1185">Reference proteome</keyword>
<comment type="caution">
    <text evidence="1">The sequence shown here is derived from an EMBL/GenBank/DDBJ whole genome shotgun (WGS) entry which is preliminary data.</text>
</comment>
<accession>A0A5A5TD74</accession>
<proteinExistence type="predicted"/>
<gene>
    <name evidence="1" type="ORF">KDI_26800</name>
</gene>